<evidence type="ECO:0000313" key="8">
    <source>
        <dbReference type="EMBL" id="BBP00488.1"/>
    </source>
</evidence>
<dbReference type="Pfam" id="PF00753">
    <property type="entry name" value="Lactamase_B"/>
    <property type="match status" value="1"/>
</dbReference>
<evidence type="ECO:0000256" key="4">
    <source>
        <dbReference type="ARBA" id="ARBA00022989"/>
    </source>
</evidence>
<protein>
    <submittedName>
        <fullName evidence="8">DNA internalization-related competence protein ComEC/Rec2</fullName>
    </submittedName>
</protein>
<dbReference type="SMART" id="SM00849">
    <property type="entry name" value="Lactamase_B"/>
    <property type="match status" value="1"/>
</dbReference>
<dbReference type="InterPro" id="IPR001279">
    <property type="entry name" value="Metallo-B-lactamas"/>
</dbReference>
<dbReference type="InterPro" id="IPR052159">
    <property type="entry name" value="Competence_DNA_uptake"/>
</dbReference>
<evidence type="ECO:0000313" key="9">
    <source>
        <dbReference type="Proteomes" id="UP000463939"/>
    </source>
</evidence>
<evidence type="ECO:0000256" key="2">
    <source>
        <dbReference type="ARBA" id="ARBA00022475"/>
    </source>
</evidence>
<dbReference type="InterPro" id="IPR004797">
    <property type="entry name" value="Competence_ComEC/Rec2"/>
</dbReference>
<feature type="transmembrane region" description="Helical" evidence="6">
    <location>
        <begin position="290"/>
        <end position="313"/>
    </location>
</feature>
<reference evidence="9" key="1">
    <citation type="submission" date="2019-11" db="EMBL/GenBank/DDBJ databases">
        <title>Isolation and characterization of a novel species in the genus Sulfuriferula.</title>
        <authorList>
            <person name="Mochizuki J."/>
            <person name="Kojima H."/>
            <person name="Fukui M."/>
        </authorList>
    </citation>
    <scope>NUCLEOTIDE SEQUENCE [LARGE SCALE GENOMIC DNA]</scope>
    <source>
        <strain evidence="9">SGTM</strain>
    </source>
</reference>
<dbReference type="Proteomes" id="UP000463939">
    <property type="component" value="Chromosome"/>
</dbReference>
<evidence type="ECO:0000256" key="3">
    <source>
        <dbReference type="ARBA" id="ARBA00022692"/>
    </source>
</evidence>
<sequence length="787" mass="86980">MSLAILVFVIGVLGLQLQAHLPDMAWIWALPLLASAWGLPRAGRWSMLRRALLLVFFFVSGFFYAAFSAEQRLAEQLPKAWEGVDINMVGVVASLPVAAERGQRFEFDVERVLTPGAVVPSHVQLSTYTRDFVGQPLPDAINVHAGQRWQLTVRLRRPHANQNPHVMDMEAVWFSRDIRALGSVRERSPHTLLSDQVWQFPYVIDMMREQIATRFDTVLAQQPYVGVLKALAIGDQSAIPAAQWQLYQRTGITHIISISGSHVTMLAGLMFALVYFIWRRSARLTLSLPARRAAVLAGAVTATGYVLLAGFGVPAQRTLYMLWVVALLLWSGRTLAPARILAWALLVVVLLDPWAVLAAGFWLSFGAVGVLLYATGARVGDVHWLRAWWQSQWAVTLALAPVLLLLFGQVSTVSPLANAVAIPLVSFLITPLALLGSIPYMDWALYSAHALMAACVWSLQQFAALPMWTQAQPAVWQVLLALAGALWMLLPRGFPARWLGAVWMLPALLVTPQQPRLGELWVDAIDVGQGLSVLVRTAHHALLFDAGPQYTSTADTGNRILAPYLRGEGVTQLDVLVLSHDDNDHTGGAASLLQSVPVAHIYTSLPDTHIIFSGAISHISQCLPGQGWQWDGVTFEMLYPTSESYGEVNRKDNHRSCVMKVSSAGGSVLLTADIEAGDERYLLDNERSELAATLLIAPHHGSRTSSTPDFINVVQPRLTVFTVGYQNRFGHPRGDVVARYAQMGSALARSDRDGLVAIKFAPDQVMQVQYWRQQQQHYWWDDGYDKQ</sequence>
<evidence type="ECO:0000256" key="1">
    <source>
        <dbReference type="ARBA" id="ARBA00004651"/>
    </source>
</evidence>
<feature type="transmembrane region" description="Helical" evidence="6">
    <location>
        <begin position="474"/>
        <end position="490"/>
    </location>
</feature>
<evidence type="ECO:0000259" key="7">
    <source>
        <dbReference type="SMART" id="SM00849"/>
    </source>
</evidence>
<dbReference type="AlphaFoldDB" id="A0A809S1N0"/>
<dbReference type="PANTHER" id="PTHR30619">
    <property type="entry name" value="DNA INTERNALIZATION/COMPETENCE PROTEIN COMEC/REC2"/>
    <property type="match status" value="1"/>
</dbReference>
<feature type="domain" description="Metallo-beta-lactamase" evidence="7">
    <location>
        <begin position="529"/>
        <end position="725"/>
    </location>
</feature>
<keyword evidence="4 6" id="KW-1133">Transmembrane helix</keyword>
<dbReference type="InterPro" id="IPR035681">
    <property type="entry name" value="ComA-like_MBL"/>
</dbReference>
<dbReference type="NCBIfam" id="TIGR00361">
    <property type="entry name" value="ComEC_Rec2"/>
    <property type="match status" value="1"/>
</dbReference>
<name>A0A809S1N0_9PROT</name>
<keyword evidence="5 6" id="KW-0472">Membrane</keyword>
<organism evidence="8 9">
    <name type="scientific">Sulfuriferula nivalis</name>
    <dbReference type="NCBI Taxonomy" id="2675298"/>
    <lineage>
        <taxon>Bacteria</taxon>
        <taxon>Pseudomonadati</taxon>
        <taxon>Pseudomonadota</taxon>
        <taxon>Betaproteobacteria</taxon>
        <taxon>Nitrosomonadales</taxon>
        <taxon>Sulfuricellaceae</taxon>
        <taxon>Sulfuriferula</taxon>
    </lineage>
</organism>
<feature type="transmembrane region" description="Helical" evidence="6">
    <location>
        <begin position="444"/>
        <end position="462"/>
    </location>
</feature>
<feature type="transmembrane region" description="Helical" evidence="6">
    <location>
        <begin position="343"/>
        <end position="375"/>
    </location>
</feature>
<dbReference type="NCBIfam" id="TIGR00360">
    <property type="entry name" value="ComEC_N-term"/>
    <property type="match status" value="1"/>
</dbReference>
<dbReference type="InterPro" id="IPR036866">
    <property type="entry name" value="RibonucZ/Hydroxyglut_hydro"/>
</dbReference>
<dbReference type="GO" id="GO:0005886">
    <property type="term" value="C:plasma membrane"/>
    <property type="evidence" value="ECO:0007669"/>
    <property type="project" value="UniProtKB-SubCell"/>
</dbReference>
<dbReference type="InterPro" id="IPR025405">
    <property type="entry name" value="DUF4131"/>
</dbReference>
<dbReference type="Gene3D" id="3.60.15.10">
    <property type="entry name" value="Ribonuclease Z/Hydroxyacylglutathione hydrolase-like"/>
    <property type="match status" value="1"/>
</dbReference>
<feature type="transmembrane region" description="Helical" evidence="6">
    <location>
        <begin position="419"/>
        <end position="438"/>
    </location>
</feature>
<keyword evidence="2" id="KW-1003">Cell membrane</keyword>
<gene>
    <name evidence="8" type="ORF">SFSGTM_11960</name>
</gene>
<dbReference type="PANTHER" id="PTHR30619:SF1">
    <property type="entry name" value="RECOMBINATION PROTEIN 2"/>
    <property type="match status" value="1"/>
</dbReference>
<feature type="transmembrane region" description="Helical" evidence="6">
    <location>
        <begin position="319"/>
        <end position="336"/>
    </location>
</feature>
<dbReference type="InterPro" id="IPR004477">
    <property type="entry name" value="ComEC_N"/>
</dbReference>
<dbReference type="RefSeq" id="WP_162084419.1">
    <property type="nucleotide sequence ID" value="NZ_AP021881.1"/>
</dbReference>
<proteinExistence type="predicted"/>
<dbReference type="GO" id="GO:0030420">
    <property type="term" value="P:establishment of competence for transformation"/>
    <property type="evidence" value="ECO:0007669"/>
    <property type="project" value="InterPro"/>
</dbReference>
<evidence type="ECO:0000256" key="6">
    <source>
        <dbReference type="SAM" id="Phobius"/>
    </source>
</evidence>
<dbReference type="Pfam" id="PF03772">
    <property type="entry name" value="Competence"/>
    <property type="match status" value="1"/>
</dbReference>
<comment type="subcellular location">
    <subcellularLocation>
        <location evidence="1">Cell membrane</location>
        <topology evidence="1">Multi-pass membrane protein</topology>
    </subcellularLocation>
</comment>
<evidence type="ECO:0000256" key="5">
    <source>
        <dbReference type="ARBA" id="ARBA00023136"/>
    </source>
</evidence>
<dbReference type="EMBL" id="AP021881">
    <property type="protein sequence ID" value="BBP00488.1"/>
    <property type="molecule type" value="Genomic_DNA"/>
</dbReference>
<dbReference type="Pfam" id="PF13567">
    <property type="entry name" value="DUF4131"/>
    <property type="match status" value="1"/>
</dbReference>
<dbReference type="CDD" id="cd07731">
    <property type="entry name" value="ComA-like_MBL-fold"/>
    <property type="match status" value="1"/>
</dbReference>
<feature type="transmembrane region" description="Helical" evidence="6">
    <location>
        <begin position="387"/>
        <end position="407"/>
    </location>
</feature>
<dbReference type="SUPFAM" id="SSF56281">
    <property type="entry name" value="Metallo-hydrolase/oxidoreductase"/>
    <property type="match status" value="1"/>
</dbReference>
<keyword evidence="9" id="KW-1185">Reference proteome</keyword>
<dbReference type="KEGG" id="sniv:SFSGTM_11960"/>
<feature type="transmembrane region" description="Helical" evidence="6">
    <location>
        <begin position="51"/>
        <end position="69"/>
    </location>
</feature>
<accession>A0A809S1N0</accession>
<keyword evidence="3 6" id="KW-0812">Transmembrane</keyword>
<feature type="transmembrane region" description="Helical" evidence="6">
    <location>
        <begin position="255"/>
        <end position="278"/>
    </location>
</feature>